<dbReference type="AlphaFoldDB" id="F4SCE8"/>
<accession>F4SCE8</accession>
<dbReference type="RefSeq" id="XP_007419046.1">
    <property type="nucleotide sequence ID" value="XM_007418984.1"/>
</dbReference>
<gene>
    <name evidence="1" type="ORF">MELLADRAFT_69838</name>
</gene>
<dbReference type="HOGENOM" id="CLU_094292_0_0_1"/>
<reference evidence="2" key="1">
    <citation type="journal article" date="2011" name="Proc. Natl. Acad. Sci. U.S.A.">
        <title>Obligate biotrophy features unraveled by the genomic analysis of rust fungi.</title>
        <authorList>
            <person name="Duplessis S."/>
            <person name="Cuomo C.A."/>
            <person name="Lin Y.-C."/>
            <person name="Aerts A."/>
            <person name="Tisserant E."/>
            <person name="Veneault-Fourrey C."/>
            <person name="Joly D.L."/>
            <person name="Hacquard S."/>
            <person name="Amselem J."/>
            <person name="Cantarel B.L."/>
            <person name="Chiu R."/>
            <person name="Coutinho P.M."/>
            <person name="Feau N."/>
            <person name="Field M."/>
            <person name="Frey P."/>
            <person name="Gelhaye E."/>
            <person name="Goldberg J."/>
            <person name="Grabherr M.G."/>
            <person name="Kodira C.D."/>
            <person name="Kohler A."/>
            <person name="Kuees U."/>
            <person name="Lindquist E.A."/>
            <person name="Lucas S.M."/>
            <person name="Mago R."/>
            <person name="Mauceli E."/>
            <person name="Morin E."/>
            <person name="Murat C."/>
            <person name="Pangilinan J.L."/>
            <person name="Park R."/>
            <person name="Pearson M."/>
            <person name="Quesneville H."/>
            <person name="Rouhier N."/>
            <person name="Sakthikumar S."/>
            <person name="Salamov A.A."/>
            <person name="Schmutz J."/>
            <person name="Selles B."/>
            <person name="Shapiro H."/>
            <person name="Tanguay P."/>
            <person name="Tuskan G.A."/>
            <person name="Henrissat B."/>
            <person name="Van de Peer Y."/>
            <person name="Rouze P."/>
            <person name="Ellis J.G."/>
            <person name="Dodds P.N."/>
            <person name="Schein J.E."/>
            <person name="Zhong S."/>
            <person name="Hamelin R.C."/>
            <person name="Grigoriev I.V."/>
            <person name="Szabo L.J."/>
            <person name="Martin F."/>
        </authorList>
    </citation>
    <scope>NUCLEOTIDE SEQUENCE [LARGE SCALE GENOMIC DNA]</scope>
    <source>
        <strain evidence="2">98AG31 / pathotype 3-4-7</strain>
    </source>
</reference>
<name>F4SCE8_MELLP</name>
<protein>
    <submittedName>
        <fullName evidence="1">Uncharacterized protein</fullName>
    </submittedName>
</protein>
<evidence type="ECO:0000313" key="2">
    <source>
        <dbReference type="Proteomes" id="UP000001072"/>
    </source>
</evidence>
<dbReference type="InParanoid" id="F4SCE8"/>
<keyword evidence="2" id="KW-1185">Reference proteome</keyword>
<dbReference type="GeneID" id="18931338"/>
<organism evidence="2">
    <name type="scientific">Melampsora larici-populina (strain 98AG31 / pathotype 3-4-7)</name>
    <name type="common">Poplar leaf rust fungus</name>
    <dbReference type="NCBI Taxonomy" id="747676"/>
    <lineage>
        <taxon>Eukaryota</taxon>
        <taxon>Fungi</taxon>
        <taxon>Dikarya</taxon>
        <taxon>Basidiomycota</taxon>
        <taxon>Pucciniomycotina</taxon>
        <taxon>Pucciniomycetes</taxon>
        <taxon>Pucciniales</taxon>
        <taxon>Melampsoraceae</taxon>
        <taxon>Melampsora</taxon>
    </lineage>
</organism>
<dbReference type="KEGG" id="mlr:MELLADRAFT_69838"/>
<dbReference type="EMBL" id="GL883206">
    <property type="protein sequence ID" value="EGF97684.1"/>
    <property type="molecule type" value="Genomic_DNA"/>
</dbReference>
<sequence length="182" mass="20931">MDNTTYESLLAYYQSQDTLWTNYQKLPHPKSARILPAYAHKVVGLISQSGMWYSKKGTSNMVKVEHNNKVSWGVVLHIFELFESKDRIVMVRWLKKKVNPLLDPIMDWLGWVHLVCTVKTDFVSASQILCTLFHRVLPAWSLGSQSPSLLLIDFNPGDYNSMANEDMDNVYMANAEDQMDID</sequence>
<dbReference type="VEuPathDB" id="FungiDB:MELLADRAFT_69838"/>
<proteinExistence type="predicted"/>
<evidence type="ECO:0000313" key="1">
    <source>
        <dbReference type="EMBL" id="EGF97684.1"/>
    </source>
</evidence>
<dbReference type="Proteomes" id="UP000001072">
    <property type="component" value="Unassembled WGS sequence"/>
</dbReference>